<comment type="caution">
    <text evidence="2">The sequence shown here is derived from an EMBL/GenBank/DDBJ whole genome shotgun (WGS) entry which is preliminary data.</text>
</comment>
<feature type="signal peptide" evidence="1">
    <location>
        <begin position="1"/>
        <end position="24"/>
    </location>
</feature>
<evidence type="ECO:0000256" key="1">
    <source>
        <dbReference type="SAM" id="SignalP"/>
    </source>
</evidence>
<dbReference type="AlphaFoldDB" id="A0AAD3ZYV6"/>
<gene>
    <name evidence="2" type="ORF">F6W70_00025</name>
</gene>
<evidence type="ECO:0000313" key="3">
    <source>
        <dbReference type="Proteomes" id="UP000436027"/>
    </source>
</evidence>
<dbReference type="Proteomes" id="UP000436027">
    <property type="component" value="Unassembled WGS sequence"/>
</dbReference>
<dbReference type="RefSeq" id="WP_151485574.1">
    <property type="nucleotide sequence ID" value="NZ_BAAAIN010000002.1"/>
</dbReference>
<proteinExistence type="predicted"/>
<protein>
    <recommendedName>
        <fullName evidence="4">DUF11 domain-containing protein</fullName>
    </recommendedName>
</protein>
<feature type="chain" id="PRO_5042228081" description="DUF11 domain-containing protein" evidence="1">
    <location>
        <begin position="25"/>
        <end position="172"/>
    </location>
</feature>
<organism evidence="2 3">
    <name type="scientific">Microbacterium maritypicum</name>
    <name type="common">Microbacterium liquefaciens</name>
    <dbReference type="NCBI Taxonomy" id="33918"/>
    <lineage>
        <taxon>Bacteria</taxon>
        <taxon>Bacillati</taxon>
        <taxon>Actinomycetota</taxon>
        <taxon>Actinomycetes</taxon>
        <taxon>Micrococcales</taxon>
        <taxon>Microbacteriaceae</taxon>
        <taxon>Microbacterium</taxon>
    </lineage>
</organism>
<evidence type="ECO:0000313" key="2">
    <source>
        <dbReference type="EMBL" id="KAB1885892.1"/>
    </source>
</evidence>
<evidence type="ECO:0008006" key="4">
    <source>
        <dbReference type="Google" id="ProtNLM"/>
    </source>
</evidence>
<keyword evidence="1" id="KW-0732">Signal</keyword>
<accession>A0AAD3ZYV6</accession>
<reference evidence="2 3" key="1">
    <citation type="submission" date="2019-09" db="EMBL/GenBank/DDBJ databases">
        <title>Whole genome sequencing of Microbacterium maritypicum.</title>
        <authorList>
            <person name="Lenchi N."/>
        </authorList>
    </citation>
    <scope>NUCLEOTIDE SEQUENCE [LARGE SCALE GENOMIC DNA]</scope>
    <source>
        <strain evidence="2 3">DSM 12512</strain>
    </source>
</reference>
<dbReference type="EMBL" id="WAAQ01000001">
    <property type="protein sequence ID" value="KAB1885892.1"/>
    <property type="molecule type" value="Genomic_DNA"/>
</dbReference>
<name>A0AAD3ZYV6_MICMQ</name>
<sequence length="172" mass="16870">MLIATGVVAGAIALGLAAAGTTTAALSASQTMPGATITAGSLDLTVNGTDSAELGAYSVVPGAPQAHAFTVTNTGTTAADLTTTIAVSSTEPIKESMRARVTTVADREGCVANLAGAQGALDGFSSSGYATVEAGESVIVCLELSLLDTTPITQAGQSASFTATVTGTQRDR</sequence>